<dbReference type="Proteomes" id="UP000620124">
    <property type="component" value="Unassembled WGS sequence"/>
</dbReference>
<dbReference type="InterPro" id="IPR002044">
    <property type="entry name" value="CBM20"/>
</dbReference>
<dbReference type="CDD" id="cd05808">
    <property type="entry name" value="CBM20_alpha_amylase"/>
    <property type="match status" value="1"/>
</dbReference>
<evidence type="ECO:0000256" key="3">
    <source>
        <dbReference type="SAM" id="MobiDB-lite"/>
    </source>
</evidence>
<dbReference type="FunFam" id="2.60.40.10:FF:000552">
    <property type="entry name" value="Related to glucoamylase"/>
    <property type="match status" value="1"/>
</dbReference>
<dbReference type="SMART" id="SM01065">
    <property type="entry name" value="CBM_2"/>
    <property type="match status" value="1"/>
</dbReference>
<keyword evidence="6" id="KW-1185">Reference proteome</keyword>
<evidence type="ECO:0000313" key="6">
    <source>
        <dbReference type="Proteomes" id="UP000620124"/>
    </source>
</evidence>
<dbReference type="InterPro" id="IPR013784">
    <property type="entry name" value="Carb-bd-like_fold"/>
</dbReference>
<comment type="caution">
    <text evidence="5">The sequence shown here is derived from an EMBL/GenBank/DDBJ whole genome shotgun (WGS) entry which is preliminary data.</text>
</comment>
<dbReference type="OrthoDB" id="6123450at2759"/>
<dbReference type="PROSITE" id="PS51166">
    <property type="entry name" value="CBM20"/>
    <property type="match status" value="1"/>
</dbReference>
<dbReference type="Pfam" id="PF00686">
    <property type="entry name" value="CBM_20"/>
    <property type="match status" value="1"/>
</dbReference>
<dbReference type="InterPro" id="IPR013783">
    <property type="entry name" value="Ig-like_fold"/>
</dbReference>
<proteinExistence type="predicted"/>
<keyword evidence="1" id="KW-0119">Carbohydrate metabolism</keyword>
<gene>
    <name evidence="5" type="ORF">MVEN_01416600</name>
</gene>
<dbReference type="GO" id="GO:2001070">
    <property type="term" value="F:starch binding"/>
    <property type="evidence" value="ECO:0007669"/>
    <property type="project" value="InterPro"/>
</dbReference>
<dbReference type="InterPro" id="IPR013780">
    <property type="entry name" value="Glyco_hydro_b"/>
</dbReference>
<sequence>MVGFRNQVGTAAITNWVSPQAQQIAFGRGSAGFVAINNADSRQELRRRMYGHRVHRLRREVHCNRAGTQRDCDPYGSAGFAEMATTTFGENIFLVGSVSQLGTWDPAASLPLSSATYPTWTITVNLPPNTSFQYKFIRKETDGSVVWESDPNRSATTNASGSQTISTTWR</sequence>
<dbReference type="SUPFAM" id="SSF49452">
    <property type="entry name" value="Starch-binding domain-like"/>
    <property type="match status" value="1"/>
</dbReference>
<evidence type="ECO:0000259" key="4">
    <source>
        <dbReference type="PROSITE" id="PS51166"/>
    </source>
</evidence>
<protein>
    <submittedName>
        <fullName evidence="5">Alpha-amylase</fullName>
    </submittedName>
</protein>
<keyword evidence="2" id="KW-0624">Polysaccharide degradation</keyword>
<dbReference type="SUPFAM" id="SSF51011">
    <property type="entry name" value="Glycosyl hydrolase domain"/>
    <property type="match status" value="1"/>
</dbReference>
<dbReference type="Gene3D" id="2.60.40.1180">
    <property type="entry name" value="Golgi alpha-mannosidase II"/>
    <property type="match status" value="1"/>
</dbReference>
<dbReference type="GO" id="GO:0000272">
    <property type="term" value="P:polysaccharide catabolic process"/>
    <property type="evidence" value="ECO:0007669"/>
    <property type="project" value="UniProtKB-KW"/>
</dbReference>
<reference evidence="5" key="1">
    <citation type="submission" date="2020-05" db="EMBL/GenBank/DDBJ databases">
        <title>Mycena genomes resolve the evolution of fungal bioluminescence.</title>
        <authorList>
            <person name="Tsai I.J."/>
        </authorList>
    </citation>
    <scope>NUCLEOTIDE SEQUENCE</scope>
    <source>
        <strain evidence="5">CCC161011</strain>
    </source>
</reference>
<evidence type="ECO:0000313" key="5">
    <source>
        <dbReference type="EMBL" id="KAF7348959.1"/>
    </source>
</evidence>
<feature type="domain" description="CBM20" evidence="4">
    <location>
        <begin position="69"/>
        <end position="170"/>
    </location>
</feature>
<dbReference type="AlphaFoldDB" id="A0A8H6XY88"/>
<accession>A0A8H6XY88</accession>
<feature type="compositionally biased region" description="Polar residues" evidence="3">
    <location>
        <begin position="152"/>
        <end position="170"/>
    </location>
</feature>
<dbReference type="GO" id="GO:0016020">
    <property type="term" value="C:membrane"/>
    <property type="evidence" value="ECO:0007669"/>
    <property type="project" value="TreeGrafter"/>
</dbReference>
<organism evidence="5 6">
    <name type="scientific">Mycena venus</name>
    <dbReference type="NCBI Taxonomy" id="2733690"/>
    <lineage>
        <taxon>Eukaryota</taxon>
        <taxon>Fungi</taxon>
        <taxon>Dikarya</taxon>
        <taxon>Basidiomycota</taxon>
        <taxon>Agaricomycotina</taxon>
        <taxon>Agaricomycetes</taxon>
        <taxon>Agaricomycetidae</taxon>
        <taxon>Agaricales</taxon>
        <taxon>Marasmiineae</taxon>
        <taxon>Mycenaceae</taxon>
        <taxon>Mycena</taxon>
    </lineage>
</organism>
<dbReference type="EMBL" id="JACAZI010000011">
    <property type="protein sequence ID" value="KAF7348959.1"/>
    <property type="molecule type" value="Genomic_DNA"/>
</dbReference>
<evidence type="ECO:0000256" key="1">
    <source>
        <dbReference type="ARBA" id="ARBA00023277"/>
    </source>
</evidence>
<name>A0A8H6XY88_9AGAR</name>
<evidence type="ECO:0000256" key="2">
    <source>
        <dbReference type="ARBA" id="ARBA00023326"/>
    </source>
</evidence>
<dbReference type="PANTHER" id="PTHR15048:SF0">
    <property type="entry name" value="STARCH-BINDING DOMAIN-CONTAINING PROTEIN 1"/>
    <property type="match status" value="1"/>
</dbReference>
<feature type="region of interest" description="Disordered" evidence="3">
    <location>
        <begin position="148"/>
        <end position="170"/>
    </location>
</feature>
<dbReference type="PANTHER" id="PTHR15048">
    <property type="entry name" value="STARCH-BINDING DOMAIN-CONTAINING PROTEIN 1"/>
    <property type="match status" value="1"/>
</dbReference>
<dbReference type="Gene3D" id="2.60.40.10">
    <property type="entry name" value="Immunoglobulins"/>
    <property type="match status" value="1"/>
</dbReference>